<dbReference type="Proteomes" id="UP001141806">
    <property type="component" value="Unassembled WGS sequence"/>
</dbReference>
<evidence type="ECO:0000313" key="2">
    <source>
        <dbReference type="Proteomes" id="UP001141806"/>
    </source>
</evidence>
<comment type="caution">
    <text evidence="1">The sequence shown here is derived from an EMBL/GenBank/DDBJ whole genome shotgun (WGS) entry which is preliminary data.</text>
</comment>
<gene>
    <name evidence="1" type="ORF">NE237_011772</name>
</gene>
<sequence>MMMQTLQRFTCSMVACFCKSTDNGRPDPMTGDQIRFDNWKPYPWHMNRIVESKEKLRRVALQILRKVLLIYVRLIKEMNGSSTGNVVYEVGETPEWLYKF</sequence>
<keyword evidence="2" id="KW-1185">Reference proteome</keyword>
<reference evidence="1" key="1">
    <citation type="journal article" date="2023" name="Plant J.">
        <title>The genome of the king protea, Protea cynaroides.</title>
        <authorList>
            <person name="Chang J."/>
            <person name="Duong T.A."/>
            <person name="Schoeman C."/>
            <person name="Ma X."/>
            <person name="Roodt D."/>
            <person name="Barker N."/>
            <person name="Li Z."/>
            <person name="Van de Peer Y."/>
            <person name="Mizrachi E."/>
        </authorList>
    </citation>
    <scope>NUCLEOTIDE SEQUENCE</scope>
    <source>
        <tissue evidence="1">Young leaves</tissue>
    </source>
</reference>
<accession>A0A9Q0GWQ2</accession>
<protein>
    <submittedName>
        <fullName evidence="1">Uncharacterized protein</fullName>
    </submittedName>
</protein>
<evidence type="ECO:0000313" key="1">
    <source>
        <dbReference type="EMBL" id="KAJ4954989.1"/>
    </source>
</evidence>
<organism evidence="1 2">
    <name type="scientific">Protea cynaroides</name>
    <dbReference type="NCBI Taxonomy" id="273540"/>
    <lineage>
        <taxon>Eukaryota</taxon>
        <taxon>Viridiplantae</taxon>
        <taxon>Streptophyta</taxon>
        <taxon>Embryophyta</taxon>
        <taxon>Tracheophyta</taxon>
        <taxon>Spermatophyta</taxon>
        <taxon>Magnoliopsida</taxon>
        <taxon>Proteales</taxon>
        <taxon>Proteaceae</taxon>
        <taxon>Protea</taxon>
    </lineage>
</organism>
<proteinExistence type="predicted"/>
<dbReference type="AlphaFoldDB" id="A0A9Q0GWQ2"/>
<name>A0A9Q0GWQ2_9MAGN</name>
<dbReference type="EMBL" id="JAMYWD010000011">
    <property type="protein sequence ID" value="KAJ4954989.1"/>
    <property type="molecule type" value="Genomic_DNA"/>
</dbReference>